<reference evidence="3" key="1">
    <citation type="submission" date="2013-06" db="EMBL/GenBank/DDBJ databases">
        <authorList>
            <person name="Zhao Q."/>
        </authorList>
    </citation>
    <scope>NUCLEOTIDE SEQUENCE</scope>
    <source>
        <strain evidence="3">cv. W1943</strain>
    </source>
</reference>
<dbReference type="Gramene" id="ORUFI01G46320.1">
    <property type="protein sequence ID" value="ORUFI01G46320.1"/>
    <property type="gene ID" value="ORUFI01G46320"/>
</dbReference>
<evidence type="ECO:0000313" key="3">
    <source>
        <dbReference type="Proteomes" id="UP000008022"/>
    </source>
</evidence>
<reference evidence="2" key="2">
    <citation type="submission" date="2015-06" db="UniProtKB">
        <authorList>
            <consortium name="EnsemblPlants"/>
        </authorList>
    </citation>
    <scope>IDENTIFICATION</scope>
</reference>
<dbReference type="EnsemblPlants" id="ORUFI01G46320.1">
    <property type="protein sequence ID" value="ORUFI01G46320.1"/>
    <property type="gene ID" value="ORUFI01G46320"/>
</dbReference>
<evidence type="ECO:0000313" key="2">
    <source>
        <dbReference type="EnsemblPlants" id="ORUFI01G46320.1"/>
    </source>
</evidence>
<feature type="region of interest" description="Disordered" evidence="1">
    <location>
        <begin position="31"/>
        <end position="50"/>
    </location>
</feature>
<feature type="region of interest" description="Disordered" evidence="1">
    <location>
        <begin position="1"/>
        <end position="24"/>
    </location>
</feature>
<feature type="compositionally biased region" description="Basic and acidic residues" evidence="1">
    <location>
        <begin position="232"/>
        <end position="245"/>
    </location>
</feature>
<feature type="region of interest" description="Disordered" evidence="1">
    <location>
        <begin position="209"/>
        <end position="245"/>
    </location>
</feature>
<protein>
    <submittedName>
        <fullName evidence="2">Uncharacterized protein</fullName>
    </submittedName>
</protein>
<dbReference type="HOGENOM" id="CLU_1017014_0_0_1"/>
<dbReference type="AlphaFoldDB" id="A0A0E0N780"/>
<evidence type="ECO:0000256" key="1">
    <source>
        <dbReference type="SAM" id="MobiDB-lite"/>
    </source>
</evidence>
<name>A0A0E0N780_ORYRU</name>
<dbReference type="Proteomes" id="UP000008022">
    <property type="component" value="Unassembled WGS sequence"/>
</dbReference>
<keyword evidence="3" id="KW-1185">Reference proteome</keyword>
<proteinExistence type="predicted"/>
<organism evidence="2 3">
    <name type="scientific">Oryza rufipogon</name>
    <name type="common">Brownbeard rice</name>
    <name type="synonym">Asian wild rice</name>
    <dbReference type="NCBI Taxonomy" id="4529"/>
    <lineage>
        <taxon>Eukaryota</taxon>
        <taxon>Viridiplantae</taxon>
        <taxon>Streptophyta</taxon>
        <taxon>Embryophyta</taxon>
        <taxon>Tracheophyta</taxon>
        <taxon>Spermatophyta</taxon>
        <taxon>Magnoliopsida</taxon>
        <taxon>Liliopsida</taxon>
        <taxon>Poales</taxon>
        <taxon>Poaceae</taxon>
        <taxon>BOP clade</taxon>
        <taxon>Oryzoideae</taxon>
        <taxon>Oryzeae</taxon>
        <taxon>Oryzinae</taxon>
        <taxon>Oryza</taxon>
    </lineage>
</organism>
<sequence>MRHVDATSAKPPSKPLGEVKVDPGSAAAAAAPAVATSPRRPCLAQLPPTTSTTSKKKLISIVKTQKLTTVREEQCIPVPIPTISREMVQGGCGGMVDNASIEAELEGMTKASTEGDNSIGMRLRKLVTLLVRIKCESIKGMINGNLWETWNAKELTGQGARGPGLPASADSVDTIRGHKLGREEHLPTPWHHLPTAHLYSSTHCESIQVESSGVSTATRREEKPLRRRRRGEARNGSDGMMKRGDGEWIEGKNGYVTGALSRVRRTASRCLPVG</sequence>
<accession>A0A0E0N780</accession>